<dbReference type="EC" id="2.7.11.1" evidence="9"/>
<dbReference type="InterPro" id="IPR000719">
    <property type="entry name" value="Prot_kinase_dom"/>
</dbReference>
<keyword evidence="7" id="KW-0472">Membrane</keyword>
<dbReference type="EMBL" id="JABSNM010000010">
    <property type="protein sequence ID" value="NRT56828.1"/>
    <property type="molecule type" value="Genomic_DNA"/>
</dbReference>
<feature type="transmembrane region" description="Helical" evidence="7">
    <location>
        <begin position="323"/>
        <end position="341"/>
    </location>
</feature>
<dbReference type="CDD" id="cd14014">
    <property type="entry name" value="STKc_PknB_like"/>
    <property type="match status" value="1"/>
</dbReference>
<dbReference type="InterPro" id="IPR008271">
    <property type="entry name" value="Ser/Thr_kinase_AS"/>
</dbReference>
<comment type="caution">
    <text evidence="9">The sequence shown here is derived from an EMBL/GenBank/DDBJ whole genome shotgun (WGS) entry which is preliminary data.</text>
</comment>
<dbReference type="SMART" id="SM00220">
    <property type="entry name" value="S_TKc"/>
    <property type="match status" value="1"/>
</dbReference>
<keyword evidence="7" id="KW-0812">Transmembrane</keyword>
<evidence type="ECO:0000256" key="2">
    <source>
        <dbReference type="ARBA" id="ARBA00022741"/>
    </source>
</evidence>
<dbReference type="SMART" id="SM01080">
    <property type="entry name" value="CHASE2"/>
    <property type="match status" value="1"/>
</dbReference>
<keyword evidence="7" id="KW-1133">Transmembrane helix</keyword>
<evidence type="ECO:0000256" key="1">
    <source>
        <dbReference type="ARBA" id="ARBA00022679"/>
    </source>
</evidence>
<feature type="domain" description="Protein kinase" evidence="8">
    <location>
        <begin position="555"/>
        <end position="828"/>
    </location>
</feature>
<feature type="region of interest" description="Disordered" evidence="6">
    <location>
        <begin position="824"/>
        <end position="867"/>
    </location>
</feature>
<dbReference type="InterPro" id="IPR017441">
    <property type="entry name" value="Protein_kinase_ATP_BS"/>
</dbReference>
<dbReference type="Gene3D" id="1.10.510.10">
    <property type="entry name" value="Transferase(Phosphotransferase) domain 1"/>
    <property type="match status" value="1"/>
</dbReference>
<evidence type="ECO:0000256" key="3">
    <source>
        <dbReference type="ARBA" id="ARBA00022777"/>
    </source>
</evidence>
<dbReference type="PROSITE" id="PS00107">
    <property type="entry name" value="PROTEIN_KINASE_ATP"/>
    <property type="match status" value="1"/>
</dbReference>
<protein>
    <submittedName>
        <fullName evidence="9">Serine/threonine-protein kinase</fullName>
        <ecNumber evidence="9">2.7.11.1</ecNumber>
    </submittedName>
</protein>
<proteinExistence type="predicted"/>
<dbReference type="Gene3D" id="3.30.200.20">
    <property type="entry name" value="Phosphorylase Kinase, domain 1"/>
    <property type="match status" value="1"/>
</dbReference>
<feature type="binding site" evidence="5">
    <location>
        <position position="584"/>
    </location>
    <ligand>
        <name>ATP</name>
        <dbReference type="ChEBI" id="CHEBI:30616"/>
    </ligand>
</feature>
<dbReference type="SUPFAM" id="SSF56112">
    <property type="entry name" value="Protein kinase-like (PK-like)"/>
    <property type="match status" value="1"/>
</dbReference>
<dbReference type="PANTHER" id="PTHR43289">
    <property type="entry name" value="MITOGEN-ACTIVATED PROTEIN KINASE KINASE KINASE 20-RELATED"/>
    <property type="match status" value="1"/>
</dbReference>
<evidence type="ECO:0000256" key="4">
    <source>
        <dbReference type="ARBA" id="ARBA00022840"/>
    </source>
</evidence>
<dbReference type="GO" id="GO:0004674">
    <property type="term" value="F:protein serine/threonine kinase activity"/>
    <property type="evidence" value="ECO:0007669"/>
    <property type="project" value="UniProtKB-EC"/>
</dbReference>
<accession>A0ABX2G602</accession>
<dbReference type="Pfam" id="PF00069">
    <property type="entry name" value="Pkinase"/>
    <property type="match status" value="1"/>
</dbReference>
<keyword evidence="1 9" id="KW-0808">Transferase</keyword>
<dbReference type="PROSITE" id="PS50011">
    <property type="entry name" value="PROTEIN_KINASE_DOM"/>
    <property type="match status" value="1"/>
</dbReference>
<evidence type="ECO:0000313" key="9">
    <source>
        <dbReference type="EMBL" id="NRT56828.1"/>
    </source>
</evidence>
<dbReference type="PROSITE" id="PS00108">
    <property type="entry name" value="PROTEIN_KINASE_ST"/>
    <property type="match status" value="1"/>
</dbReference>
<dbReference type="InterPro" id="IPR007890">
    <property type="entry name" value="CHASE2"/>
</dbReference>
<sequence length="867" mass="92834">MLIAAVLAAAAIVETRTPLTRGVQRWLHDRAVSGARPVTDSSVAVILIDAASQARHGPLPWRRDLHARLIDRLGHARVIVDTEGLTGRESEQALAELQNIHAAIASDPVLSRHPELPALLERSEASLDGDGRLAQSLEHSGRTLLALAAPGDAAAPLASLAEAAAGVGHAVPGADDDGVLRSHPLLRTGADGRPVASIAALAAGLHRGRSAAQVLADLQACPPLMAGQPLPADAQGQLAALWPRHDGQLGSPLVVSAREVLAGDAAVLARLDGRIVVIGREEPTEPRWRLPSGRDIGMPEAIARLSATFVQDRWITTPPAARWLPWLLLAAAGLYLARVLPRLTRSSALMLTSSLCLALALASHLLLAWGGMWIAPTLPILALGGGHLALSLADRWQRARRRRHVPVLPPSAAMADTVITTFEAEAVAADSRHDSRHDTQIDTQADPATISEAPDTVVMLEDSTQPPATPADEAAFPKTQPLLRPETLRAQPPAPAPVAVPPPAPVPAPPADPALEATQPLTREELAACLSAPPVFREPPLLSERVRTLPRLGPYQLERELGRGAMGRIYLARHHDSGQEVALKTLALAREFDGVALQEARQRFHREARAARRLSHQDIVQVIDVGEQNGVAFIAMERLTGHDLSHHLLHDRLLPVRTVVTIATRIARALAHAHAQGVIHRDIKPANIMVDLSRDQVKVTDFGIARIVDSNRSHTRTGLVLGSPSYMSPEQLAGRELDGRSDLYALGVLMFQMLTGDLPLSGHTMSELIGAIARTPAPDVRTLRPSLPESLAEVIGILLEKRPELRYRDGNDLAADLQVVASQLRPRLQPPRPARTEPGSVQECAPGPSRDRVRSAPPPPAAAQSRR</sequence>
<evidence type="ECO:0000256" key="5">
    <source>
        <dbReference type="PROSITE-ProRule" id="PRU10141"/>
    </source>
</evidence>
<evidence type="ECO:0000259" key="8">
    <source>
        <dbReference type="PROSITE" id="PS50011"/>
    </source>
</evidence>
<keyword evidence="10" id="KW-1185">Reference proteome</keyword>
<evidence type="ECO:0000256" key="7">
    <source>
        <dbReference type="SAM" id="Phobius"/>
    </source>
</evidence>
<keyword evidence="2 5" id="KW-0547">Nucleotide-binding</keyword>
<dbReference type="RefSeq" id="WP_173805843.1">
    <property type="nucleotide sequence ID" value="NZ_JABSNM010000010.1"/>
</dbReference>
<dbReference type="InterPro" id="IPR011009">
    <property type="entry name" value="Kinase-like_dom_sf"/>
</dbReference>
<evidence type="ECO:0000256" key="6">
    <source>
        <dbReference type="SAM" id="MobiDB-lite"/>
    </source>
</evidence>
<dbReference type="PANTHER" id="PTHR43289:SF6">
    <property type="entry name" value="SERINE_THREONINE-PROTEIN KINASE NEKL-3"/>
    <property type="match status" value="1"/>
</dbReference>
<feature type="transmembrane region" description="Helical" evidence="7">
    <location>
        <begin position="348"/>
        <end position="367"/>
    </location>
</feature>
<evidence type="ECO:0000313" key="10">
    <source>
        <dbReference type="Proteomes" id="UP001516061"/>
    </source>
</evidence>
<dbReference type="Pfam" id="PF05226">
    <property type="entry name" value="CHASE2"/>
    <property type="match status" value="1"/>
</dbReference>
<dbReference type="Proteomes" id="UP001516061">
    <property type="component" value="Unassembled WGS sequence"/>
</dbReference>
<organism evidence="9 10">
    <name type="scientific">Sphaerotilus uruguayifluvii</name>
    <dbReference type="NCBI Taxonomy" id="2735897"/>
    <lineage>
        <taxon>Bacteria</taxon>
        <taxon>Pseudomonadati</taxon>
        <taxon>Pseudomonadota</taxon>
        <taxon>Betaproteobacteria</taxon>
        <taxon>Burkholderiales</taxon>
        <taxon>Sphaerotilaceae</taxon>
        <taxon>Sphaerotilus</taxon>
    </lineage>
</organism>
<keyword evidence="3 9" id="KW-0418">Kinase</keyword>
<keyword evidence="4 5" id="KW-0067">ATP-binding</keyword>
<gene>
    <name evidence="9" type="ORF">HNQ01_002575</name>
</gene>
<reference evidence="9 10" key="1">
    <citation type="submission" date="2020-05" db="EMBL/GenBank/DDBJ databases">
        <title>Genomic Encyclopedia of Type Strains, Phase IV (KMG-V): Genome sequencing to study the core and pangenomes of soil and plant-associated prokaryotes.</title>
        <authorList>
            <person name="Whitman W."/>
        </authorList>
    </citation>
    <scope>NUCLEOTIDE SEQUENCE [LARGE SCALE GENOMIC DNA]</scope>
    <source>
        <strain evidence="9 10">C29</strain>
    </source>
</reference>
<name>A0ABX2G602_9BURK</name>